<dbReference type="InterPro" id="IPR016181">
    <property type="entry name" value="Acyl_CoA_acyltransferase"/>
</dbReference>
<dbReference type="Gene3D" id="3.40.630.30">
    <property type="match status" value="1"/>
</dbReference>
<keyword evidence="3" id="KW-1185">Reference proteome</keyword>
<evidence type="ECO:0000259" key="1">
    <source>
        <dbReference type="PROSITE" id="PS51186"/>
    </source>
</evidence>
<dbReference type="PROSITE" id="PS51186">
    <property type="entry name" value="GNAT"/>
    <property type="match status" value="1"/>
</dbReference>
<dbReference type="InterPro" id="IPR024035">
    <property type="entry name" value="MSMEG_0567_GNAT"/>
</dbReference>
<dbReference type="NCBIfam" id="TIGR04045">
    <property type="entry name" value="MSMEG_0567_GNAT"/>
    <property type="match status" value="1"/>
</dbReference>
<dbReference type="Proteomes" id="UP000643207">
    <property type="component" value="Unassembled WGS sequence"/>
</dbReference>
<evidence type="ECO:0000313" key="3">
    <source>
        <dbReference type="Proteomes" id="UP000643207"/>
    </source>
</evidence>
<dbReference type="SUPFAM" id="SSF55729">
    <property type="entry name" value="Acyl-CoA N-acyltransferases (Nat)"/>
    <property type="match status" value="1"/>
</dbReference>
<organism evidence="2 3">
    <name type="scientific">Aquariibacter lacus</name>
    <dbReference type="NCBI Taxonomy" id="2801332"/>
    <lineage>
        <taxon>Bacteria</taxon>
        <taxon>Pseudomonadati</taxon>
        <taxon>Pseudomonadota</taxon>
        <taxon>Betaproteobacteria</taxon>
        <taxon>Burkholderiales</taxon>
        <taxon>Sphaerotilaceae</taxon>
        <taxon>Aquariibacter</taxon>
    </lineage>
</organism>
<dbReference type="RefSeq" id="WP_201822897.1">
    <property type="nucleotide sequence ID" value="NZ_JAERRA010000001.1"/>
</dbReference>
<dbReference type="EMBL" id="JAERRA010000001">
    <property type="protein sequence ID" value="MBL0718338.1"/>
    <property type="molecule type" value="Genomic_DNA"/>
</dbReference>
<dbReference type="Pfam" id="PF00583">
    <property type="entry name" value="Acetyltransf_1"/>
    <property type="match status" value="1"/>
</dbReference>
<dbReference type="InterPro" id="IPR000182">
    <property type="entry name" value="GNAT_dom"/>
</dbReference>
<name>A0A9X1BQ91_9BURK</name>
<dbReference type="GO" id="GO:0016747">
    <property type="term" value="F:acyltransferase activity, transferring groups other than amino-acyl groups"/>
    <property type="evidence" value="ECO:0007669"/>
    <property type="project" value="InterPro"/>
</dbReference>
<feature type="domain" description="N-acetyltransferase" evidence="1">
    <location>
        <begin position="32"/>
        <end position="193"/>
    </location>
</feature>
<protein>
    <submittedName>
        <fullName evidence="2">GNAT family N-acetyltransferase</fullName>
    </submittedName>
</protein>
<evidence type="ECO:0000313" key="2">
    <source>
        <dbReference type="EMBL" id="MBL0718338.1"/>
    </source>
</evidence>
<sequence length="205" mass="22300">MNASPALLPRPAPAALPPWCELPQAFVPAEFRIKRAVLPWELDGAARLRRAVFCAEQGVFVGDDRDALDSIAQTLVAVACWGGQPEQVVGTVRLHQAADADPQQEPGVWWGSRLAVHPAFRSVGRIGATLIRLAVCSAHAQGAHGFFAHVQEANVPLFEKLHWKSLGPRTLHGRPHRFMQAELKAYPPCPRAEAGFVSAAFARRA</sequence>
<proteinExistence type="predicted"/>
<gene>
    <name evidence="2" type="ORF">JI742_00395</name>
</gene>
<dbReference type="AlphaFoldDB" id="A0A9X1BQ91"/>
<comment type="caution">
    <text evidence="2">The sequence shown here is derived from an EMBL/GenBank/DDBJ whole genome shotgun (WGS) entry which is preliminary data.</text>
</comment>
<dbReference type="CDD" id="cd04301">
    <property type="entry name" value="NAT_SF"/>
    <property type="match status" value="1"/>
</dbReference>
<accession>A0A9X1BQ91</accession>
<reference evidence="2 3" key="1">
    <citation type="submission" date="2021-01" db="EMBL/GenBank/DDBJ databases">
        <title>Piscinibacter sp. Jin2 Genome sequencing and assembly.</title>
        <authorList>
            <person name="Kim I."/>
        </authorList>
    </citation>
    <scope>NUCLEOTIDE SEQUENCE [LARGE SCALE GENOMIC DNA]</scope>
    <source>
        <strain evidence="2 3">Jin2</strain>
    </source>
</reference>